<keyword evidence="2" id="KW-1185">Reference proteome</keyword>
<protein>
    <submittedName>
        <fullName evidence="1">Uncharacterized protein</fullName>
    </submittedName>
</protein>
<organism evidence="1 2">
    <name type="scientific">Scytonema millei VB511283</name>
    <dbReference type="NCBI Taxonomy" id="1245923"/>
    <lineage>
        <taxon>Bacteria</taxon>
        <taxon>Bacillati</taxon>
        <taxon>Cyanobacteriota</taxon>
        <taxon>Cyanophyceae</taxon>
        <taxon>Nostocales</taxon>
        <taxon>Scytonemataceae</taxon>
        <taxon>Scytonema</taxon>
    </lineage>
</organism>
<reference evidence="1 2" key="1">
    <citation type="journal article" date="2015" name="Genome Announc.">
        <title>Draft Genome Sequence of the Terrestrial Cyanobacterium Scytonema millei VB511283, Isolated from Eastern India.</title>
        <authorList>
            <person name="Sen D."/>
            <person name="Chandrababunaidu M.M."/>
            <person name="Singh D."/>
            <person name="Sanghi N."/>
            <person name="Ghorai A."/>
            <person name="Mishra G.P."/>
            <person name="Madduluri M."/>
            <person name="Adhikary S.P."/>
            <person name="Tripathy S."/>
        </authorList>
    </citation>
    <scope>NUCLEOTIDE SEQUENCE [LARGE SCALE GENOMIC DNA]</scope>
    <source>
        <strain evidence="1 2">VB511283</strain>
    </source>
</reference>
<evidence type="ECO:0000313" key="2">
    <source>
        <dbReference type="Proteomes" id="UP000031532"/>
    </source>
</evidence>
<accession>A0A9X5I6L8</accession>
<sequence>MDERIFLLAALIAIVYPLCEGWWQSNRDRRQREEEQKLRATREKDKYLYSLIKRQKGRVTLLEYALESGFSAQEARAYLESRATDFGASVVVSEQGETIYQFPTGER</sequence>
<comment type="caution">
    <text evidence="1">The sequence shown here is derived from an EMBL/GenBank/DDBJ whole genome shotgun (WGS) entry which is preliminary data.</text>
</comment>
<name>A0A9X5I6L8_9CYAN</name>
<proteinExistence type="predicted"/>
<dbReference type="AlphaFoldDB" id="A0A9X5I6L8"/>
<evidence type="ECO:0000313" key="1">
    <source>
        <dbReference type="EMBL" id="NHC36884.1"/>
    </source>
</evidence>
<dbReference type="RefSeq" id="WP_039714083.1">
    <property type="nucleotide sequence ID" value="NZ_JTJC03000006.1"/>
</dbReference>
<dbReference type="Proteomes" id="UP000031532">
    <property type="component" value="Unassembled WGS sequence"/>
</dbReference>
<dbReference type="EMBL" id="JTJC03000006">
    <property type="protein sequence ID" value="NHC36884.1"/>
    <property type="molecule type" value="Genomic_DNA"/>
</dbReference>
<gene>
    <name evidence="1" type="ORF">QH73_0019975</name>
</gene>